<accession>A0AAF3E9Q4</accession>
<sequence length="118" mass="13308">MNDAKFKDAKNYDQREKNYTLSTLETCSVTSRVKRRNNFGSAIEVIHVSGDQTGADRYSNSLFSSFLQRGTTYEVQLEARNAEGWGSLARKFVTVDVPGVSEVKFSYLGEGVVFEEYL</sequence>
<evidence type="ECO:0000313" key="1">
    <source>
        <dbReference type="Proteomes" id="UP000887575"/>
    </source>
</evidence>
<evidence type="ECO:0000313" key="2">
    <source>
        <dbReference type="WBParaSite" id="MBELARI_LOCUS1065"/>
    </source>
</evidence>
<reference evidence="2" key="1">
    <citation type="submission" date="2024-02" db="UniProtKB">
        <authorList>
            <consortium name="WormBaseParasite"/>
        </authorList>
    </citation>
    <scope>IDENTIFICATION</scope>
</reference>
<dbReference type="Proteomes" id="UP000887575">
    <property type="component" value="Unassembled WGS sequence"/>
</dbReference>
<protein>
    <submittedName>
        <fullName evidence="2">Uncharacterized protein</fullName>
    </submittedName>
</protein>
<dbReference type="AlphaFoldDB" id="A0AAF3E9Q4"/>
<name>A0AAF3E9Q4_9BILA</name>
<dbReference type="WBParaSite" id="MBELARI_LOCUS1065">
    <property type="protein sequence ID" value="MBELARI_LOCUS1065"/>
    <property type="gene ID" value="MBELARI_LOCUS1065"/>
</dbReference>
<organism evidence="1 2">
    <name type="scientific">Mesorhabditis belari</name>
    <dbReference type="NCBI Taxonomy" id="2138241"/>
    <lineage>
        <taxon>Eukaryota</taxon>
        <taxon>Metazoa</taxon>
        <taxon>Ecdysozoa</taxon>
        <taxon>Nematoda</taxon>
        <taxon>Chromadorea</taxon>
        <taxon>Rhabditida</taxon>
        <taxon>Rhabditina</taxon>
        <taxon>Rhabditomorpha</taxon>
        <taxon>Rhabditoidea</taxon>
        <taxon>Rhabditidae</taxon>
        <taxon>Mesorhabditinae</taxon>
        <taxon>Mesorhabditis</taxon>
    </lineage>
</organism>
<proteinExistence type="predicted"/>
<keyword evidence="1" id="KW-1185">Reference proteome</keyword>